<dbReference type="InParanoid" id="H3A1L3"/>
<dbReference type="GO" id="GO:0004540">
    <property type="term" value="F:RNA nuclease activity"/>
    <property type="evidence" value="ECO:0007669"/>
    <property type="project" value="TreeGrafter"/>
</dbReference>
<dbReference type="Pfam" id="PF07525">
    <property type="entry name" value="SOCS_box"/>
    <property type="match status" value="1"/>
</dbReference>
<comment type="pathway">
    <text evidence="1">Protein modification; protein ubiquitination.</text>
</comment>
<evidence type="ECO:0000256" key="1">
    <source>
        <dbReference type="ARBA" id="ARBA00004906"/>
    </source>
</evidence>
<dbReference type="InterPro" id="IPR003903">
    <property type="entry name" value="UIM_dom"/>
</dbReference>
<protein>
    <submittedName>
        <fullName evidence="7">Ankyrin repeat and SOCS box containing 2</fullName>
    </submittedName>
</protein>
<dbReference type="GeneTree" id="ENSGT00940000155490"/>
<dbReference type="STRING" id="7897.ENSLACP00000003534"/>
<evidence type="ECO:0000256" key="3">
    <source>
        <dbReference type="ARBA" id="ARBA00023043"/>
    </source>
</evidence>
<dbReference type="InterPro" id="IPR001496">
    <property type="entry name" value="SOCS_box"/>
</dbReference>
<dbReference type="Proteomes" id="UP000008672">
    <property type="component" value="Unassembled WGS sequence"/>
</dbReference>
<name>H3A1L3_LATCH</name>
<evidence type="ECO:0000256" key="2">
    <source>
        <dbReference type="ARBA" id="ARBA00022737"/>
    </source>
</evidence>
<dbReference type="SMART" id="SM00248">
    <property type="entry name" value="ANK"/>
    <property type="match status" value="11"/>
</dbReference>
<reference evidence="7" key="2">
    <citation type="submission" date="2025-08" db="UniProtKB">
        <authorList>
            <consortium name="Ensembl"/>
        </authorList>
    </citation>
    <scope>IDENTIFICATION</scope>
</reference>
<evidence type="ECO:0000259" key="6">
    <source>
        <dbReference type="PROSITE" id="PS50225"/>
    </source>
</evidence>
<reference evidence="7" key="3">
    <citation type="submission" date="2025-09" db="UniProtKB">
        <authorList>
            <consortium name="Ensembl"/>
        </authorList>
    </citation>
    <scope>IDENTIFICATION</scope>
</reference>
<dbReference type="OrthoDB" id="539213at2759"/>
<evidence type="ECO:0000256" key="5">
    <source>
        <dbReference type="SAM" id="MobiDB-lite"/>
    </source>
</evidence>
<reference evidence="8" key="1">
    <citation type="submission" date="2011-08" db="EMBL/GenBank/DDBJ databases">
        <title>The draft genome of Latimeria chalumnae.</title>
        <authorList>
            <person name="Di Palma F."/>
            <person name="Alfoldi J."/>
            <person name="Johnson J."/>
            <person name="Berlin A."/>
            <person name="Gnerre S."/>
            <person name="Jaffe D."/>
            <person name="MacCallum I."/>
            <person name="Young S."/>
            <person name="Walker B.J."/>
            <person name="Lander E."/>
            <person name="Lindblad-Toh K."/>
        </authorList>
    </citation>
    <scope>NUCLEOTIDE SEQUENCE [LARGE SCALE GENOMIC DNA]</scope>
    <source>
        <strain evidence="8">Wild caught</strain>
    </source>
</reference>
<dbReference type="EMBL" id="AFYH01215266">
    <property type="status" value="NOT_ANNOTATED_CDS"/>
    <property type="molecule type" value="Genomic_DNA"/>
</dbReference>
<gene>
    <name evidence="7" type="primary">ASB2</name>
</gene>
<dbReference type="PROSITE" id="PS50225">
    <property type="entry name" value="SOCS"/>
    <property type="match status" value="1"/>
</dbReference>
<dbReference type="GO" id="GO:0003723">
    <property type="term" value="F:RNA binding"/>
    <property type="evidence" value="ECO:0007669"/>
    <property type="project" value="TreeGrafter"/>
</dbReference>
<dbReference type="FunFam" id="1.10.750.20:FF:000001">
    <property type="entry name" value="Ankyrin repeat and SOCS box containing 1"/>
    <property type="match status" value="1"/>
</dbReference>
<keyword evidence="8" id="KW-1185">Reference proteome</keyword>
<dbReference type="CTD" id="567986"/>
<feature type="repeat" description="ANK" evidence="4">
    <location>
        <begin position="388"/>
        <end position="420"/>
    </location>
</feature>
<dbReference type="InterPro" id="IPR036770">
    <property type="entry name" value="Ankyrin_rpt-contain_sf"/>
</dbReference>
<dbReference type="SUPFAM" id="SSF158235">
    <property type="entry name" value="SOCS box-like"/>
    <property type="match status" value="1"/>
</dbReference>
<feature type="repeat" description="ANK" evidence="4">
    <location>
        <begin position="323"/>
        <end position="355"/>
    </location>
</feature>
<organism evidence="7 8">
    <name type="scientific">Latimeria chalumnae</name>
    <name type="common">Coelacanth</name>
    <dbReference type="NCBI Taxonomy" id="7897"/>
    <lineage>
        <taxon>Eukaryota</taxon>
        <taxon>Metazoa</taxon>
        <taxon>Chordata</taxon>
        <taxon>Craniata</taxon>
        <taxon>Vertebrata</taxon>
        <taxon>Euteleostomi</taxon>
        <taxon>Coelacanthiformes</taxon>
        <taxon>Coelacanthidae</taxon>
        <taxon>Latimeria</taxon>
    </lineage>
</organism>
<evidence type="ECO:0000313" key="8">
    <source>
        <dbReference type="Proteomes" id="UP000008672"/>
    </source>
</evidence>
<dbReference type="UniPathway" id="UPA00143"/>
<sequence>MATGAATRRVQGATLGHEEYSLYSSLTEDELIQMAIEQSLTETSAGQTAAPNLHKSPTTGKTAVAPNKSNRSCVSCSWTQQTCPQQYPTSRPVLPGGTQISTTEQQVRRRRYDGSYFYVPPQPVVIDPVVQAIKNGDEATLAKMIKSGRNLSEPNKDGWLPLHEAAYFGQLGCIKLLIKAFPATIDQRTLQEETALYLVTLQGFIDCVCFLLQSGAEPDIANKSKDTPLYKACERKYVEAVKLLVQYNADVNHRCNQGWTALHETVARSDLEAMDVLVKAGANVEARNIYGVTPLFVAAQSGQCDALRYLVKCGAEINTQASDSATALYEACKNGHEEVMLFLLSQGADANKTNKNGLLPLHIAAKTGNEEIVSALIPVTSRARVKRSGISPLHLAAERNRDEVLELLIDAGYDVNSTLSYDRAGLYEDRRSTPLYFAVCNNNIYATELLLKAGANPNVDIINPLLISIRQGCLTSMKLLLNYGANINAYISLNPTTFPATIMFSMRYVRLLKFLMDLGCDAEPCFMCEYGSGPHPVEEVRTNRDEEQRQRYKQQKIVQFCEMISTPKISRWAGPIIDVLLDYVGNVQLCAKLKEHLDGFEEWAEVKQKAEPPRSLLHFCRLKVRKSLGQDRIKYIEKLPLPYRLIRYLQYKSSTPEE</sequence>
<dbReference type="eggNOG" id="KOG0504">
    <property type="taxonomic scope" value="Eukaryota"/>
</dbReference>
<dbReference type="GO" id="GO:0016567">
    <property type="term" value="P:protein ubiquitination"/>
    <property type="evidence" value="ECO:0007669"/>
    <property type="project" value="UniProtKB-UniPathway"/>
</dbReference>
<dbReference type="Gene3D" id="1.10.750.20">
    <property type="entry name" value="SOCS box"/>
    <property type="match status" value="1"/>
</dbReference>
<dbReference type="PANTHER" id="PTHR24141:SF1">
    <property type="entry name" value="2-5A-DEPENDENT RIBONUCLEASE"/>
    <property type="match status" value="1"/>
</dbReference>
<dbReference type="FunCoup" id="H3A1L3">
    <property type="interactions" value="67"/>
</dbReference>
<dbReference type="Pfam" id="PF12796">
    <property type="entry name" value="Ank_2"/>
    <property type="match status" value="4"/>
</dbReference>
<dbReference type="PRINTS" id="PR01415">
    <property type="entry name" value="ANKYRIN"/>
</dbReference>
<dbReference type="Gene3D" id="1.25.40.20">
    <property type="entry name" value="Ankyrin repeat-containing domain"/>
    <property type="match status" value="4"/>
</dbReference>
<dbReference type="OMA" id="CERKYVE"/>
<keyword evidence="2" id="KW-0677">Repeat</keyword>
<keyword evidence="3 4" id="KW-0040">ANK repeat</keyword>
<dbReference type="PROSITE" id="PS50330">
    <property type="entry name" value="UIM"/>
    <property type="match status" value="1"/>
</dbReference>
<dbReference type="InterPro" id="IPR002110">
    <property type="entry name" value="Ankyrin_rpt"/>
</dbReference>
<feature type="repeat" description="ANK" evidence="4">
    <location>
        <begin position="257"/>
        <end position="289"/>
    </location>
</feature>
<dbReference type="PROSITE" id="PS50297">
    <property type="entry name" value="ANK_REP_REGION"/>
    <property type="match status" value="7"/>
</dbReference>
<dbReference type="GO" id="GO:0035556">
    <property type="term" value="P:intracellular signal transduction"/>
    <property type="evidence" value="ECO:0007669"/>
    <property type="project" value="InterPro"/>
</dbReference>
<evidence type="ECO:0000256" key="4">
    <source>
        <dbReference type="PROSITE-ProRule" id="PRU00023"/>
    </source>
</evidence>
<dbReference type="InterPro" id="IPR036036">
    <property type="entry name" value="SOCS_box-like_dom_sf"/>
</dbReference>
<evidence type="ECO:0000313" key="7">
    <source>
        <dbReference type="Ensembl" id="ENSLACP00000003534.1"/>
    </source>
</evidence>
<feature type="region of interest" description="Disordered" evidence="5">
    <location>
        <begin position="42"/>
        <end position="68"/>
    </location>
</feature>
<accession>H3A1L3</accession>
<feature type="repeat" description="ANK" evidence="4">
    <location>
        <begin position="356"/>
        <end position="388"/>
    </location>
</feature>
<dbReference type="EMBL" id="AFYH01215267">
    <property type="status" value="NOT_ANNOTATED_CDS"/>
    <property type="molecule type" value="Genomic_DNA"/>
</dbReference>
<dbReference type="EMBL" id="AFYH01215264">
    <property type="status" value="NOT_ANNOTATED_CDS"/>
    <property type="molecule type" value="Genomic_DNA"/>
</dbReference>
<dbReference type="SMART" id="SM00969">
    <property type="entry name" value="SOCS_box"/>
    <property type="match status" value="1"/>
</dbReference>
<feature type="region of interest" description="Disordered" evidence="5">
    <location>
        <begin position="85"/>
        <end position="106"/>
    </location>
</feature>
<dbReference type="Ensembl" id="ENSLACT00000003565.1">
    <property type="protein sequence ID" value="ENSLACP00000003534.1"/>
    <property type="gene ID" value="ENSLACG00000003150.1"/>
</dbReference>
<dbReference type="SMART" id="SM00253">
    <property type="entry name" value="SOCS"/>
    <property type="match status" value="1"/>
</dbReference>
<dbReference type="AlphaFoldDB" id="H3A1L3"/>
<dbReference type="SUPFAM" id="SSF48403">
    <property type="entry name" value="Ankyrin repeat"/>
    <property type="match status" value="1"/>
</dbReference>
<dbReference type="PROSITE" id="PS50088">
    <property type="entry name" value="ANK_REPEAT"/>
    <property type="match status" value="8"/>
</dbReference>
<dbReference type="Bgee" id="ENSLACG00000003150">
    <property type="expression patterns" value="Expressed in post-anal tail muscle and 5 other cell types or tissues"/>
</dbReference>
<dbReference type="KEGG" id="lcm:102358372"/>
<dbReference type="GeneID" id="102358372"/>
<dbReference type="EMBL" id="AFYH01215265">
    <property type="status" value="NOT_ANNOTATED_CDS"/>
    <property type="molecule type" value="Genomic_DNA"/>
</dbReference>
<feature type="domain" description="SOCS box" evidence="6">
    <location>
        <begin position="592"/>
        <end position="655"/>
    </location>
</feature>
<feature type="repeat" description="ANK" evidence="4">
    <location>
        <begin position="290"/>
        <end position="322"/>
    </location>
</feature>
<dbReference type="PANTHER" id="PTHR24141">
    <property type="entry name" value="2-5A-DEPENDENT RIBONUCLEASE"/>
    <property type="match status" value="1"/>
</dbReference>
<feature type="repeat" description="ANK" evidence="4">
    <location>
        <begin position="430"/>
        <end position="459"/>
    </location>
</feature>
<feature type="repeat" description="ANK" evidence="4">
    <location>
        <begin position="224"/>
        <end position="256"/>
    </location>
</feature>
<dbReference type="GO" id="GO:0006396">
    <property type="term" value="P:RNA processing"/>
    <property type="evidence" value="ECO:0007669"/>
    <property type="project" value="TreeGrafter"/>
</dbReference>
<proteinExistence type="predicted"/>
<feature type="repeat" description="ANK" evidence="4">
    <location>
        <begin position="191"/>
        <end position="223"/>
    </location>
</feature>